<dbReference type="PANTHER" id="PTHR43102:SF2">
    <property type="entry name" value="GAF DOMAIN-CONTAINING PROTEIN"/>
    <property type="match status" value="1"/>
</dbReference>
<dbReference type="Proteomes" id="UP000653797">
    <property type="component" value="Unassembled WGS sequence"/>
</dbReference>
<sequence>MIIPPLHPEESNRINALKSYDILDSLSEQDYDDITSLASEICQTPISLISLIDDERQWFKSNHGFDIRETPREYAFCTHAILNPYETLVVPDSREDERFAGNPLVTGNPYVIFYAGVPLVNPEGYPLGSLCVIDHAAKQLSQTQLSALKILAKQVVNLLELRKSNIALATVKRIAEQRNTELEKLVDGISQEVKPKLAHIANTVHQLESGQMTLQSGKANELFVDIRTSLKTLEEVLHRLH</sequence>
<name>A0A927GDU7_9BACT</name>
<dbReference type="Pfam" id="PF01590">
    <property type="entry name" value="GAF"/>
    <property type="match status" value="1"/>
</dbReference>
<dbReference type="PANTHER" id="PTHR43102">
    <property type="entry name" value="SLR1143 PROTEIN"/>
    <property type="match status" value="1"/>
</dbReference>
<evidence type="ECO:0000259" key="1">
    <source>
        <dbReference type="SMART" id="SM00065"/>
    </source>
</evidence>
<dbReference type="AlphaFoldDB" id="A0A927GDU7"/>
<evidence type="ECO:0000313" key="2">
    <source>
        <dbReference type="EMBL" id="MBD2754162.1"/>
    </source>
</evidence>
<comment type="caution">
    <text evidence="2">The sequence shown here is derived from an EMBL/GenBank/DDBJ whole genome shotgun (WGS) entry which is preliminary data.</text>
</comment>
<dbReference type="RefSeq" id="WP_191039806.1">
    <property type="nucleotide sequence ID" value="NZ_JACXAA010000005.1"/>
</dbReference>
<dbReference type="SUPFAM" id="SSF55781">
    <property type="entry name" value="GAF domain-like"/>
    <property type="match status" value="1"/>
</dbReference>
<proteinExistence type="predicted"/>
<dbReference type="InterPro" id="IPR003018">
    <property type="entry name" value="GAF"/>
</dbReference>
<protein>
    <submittedName>
        <fullName evidence="2">GAF domain-containing protein</fullName>
    </submittedName>
</protein>
<dbReference type="EMBL" id="JACXAA010000005">
    <property type="protein sequence ID" value="MBD2754162.1"/>
    <property type="molecule type" value="Genomic_DNA"/>
</dbReference>
<dbReference type="Gene3D" id="3.30.450.40">
    <property type="match status" value="1"/>
</dbReference>
<gene>
    <name evidence="2" type="ORF">IC230_14740</name>
</gene>
<dbReference type="InterPro" id="IPR029016">
    <property type="entry name" value="GAF-like_dom_sf"/>
</dbReference>
<organism evidence="2 3">
    <name type="scientific">Spirosoma validum</name>
    <dbReference type="NCBI Taxonomy" id="2771355"/>
    <lineage>
        <taxon>Bacteria</taxon>
        <taxon>Pseudomonadati</taxon>
        <taxon>Bacteroidota</taxon>
        <taxon>Cytophagia</taxon>
        <taxon>Cytophagales</taxon>
        <taxon>Cytophagaceae</taxon>
        <taxon>Spirosoma</taxon>
    </lineage>
</organism>
<keyword evidence="3" id="KW-1185">Reference proteome</keyword>
<dbReference type="SMART" id="SM00065">
    <property type="entry name" value="GAF"/>
    <property type="match status" value="1"/>
</dbReference>
<feature type="domain" description="GAF" evidence="1">
    <location>
        <begin position="26"/>
        <end position="169"/>
    </location>
</feature>
<accession>A0A927GDU7</accession>
<reference evidence="2" key="1">
    <citation type="submission" date="2020-09" db="EMBL/GenBank/DDBJ databases">
        <authorList>
            <person name="Kim M.K."/>
        </authorList>
    </citation>
    <scope>NUCLEOTIDE SEQUENCE</scope>
    <source>
        <strain evidence="2">BT704</strain>
    </source>
</reference>
<evidence type="ECO:0000313" key="3">
    <source>
        <dbReference type="Proteomes" id="UP000653797"/>
    </source>
</evidence>